<dbReference type="InterPro" id="IPR003660">
    <property type="entry name" value="HAMP_dom"/>
</dbReference>
<gene>
    <name evidence="9" type="ORF">ACFFNY_26290</name>
</gene>
<dbReference type="EMBL" id="JBHMAG010000018">
    <property type="protein sequence ID" value="MFB9755101.1"/>
    <property type="molecule type" value="Genomic_DNA"/>
</dbReference>
<dbReference type="GO" id="GO:0004673">
    <property type="term" value="F:protein histidine kinase activity"/>
    <property type="evidence" value="ECO:0007669"/>
    <property type="project" value="UniProtKB-EC"/>
</dbReference>
<keyword evidence="10" id="KW-1185">Reference proteome</keyword>
<evidence type="ECO:0000256" key="1">
    <source>
        <dbReference type="ARBA" id="ARBA00004651"/>
    </source>
</evidence>
<dbReference type="Gene3D" id="6.10.340.10">
    <property type="match status" value="1"/>
</dbReference>
<dbReference type="InterPro" id="IPR010559">
    <property type="entry name" value="Sig_transdc_His_kin_internal"/>
</dbReference>
<dbReference type="SUPFAM" id="SSF55874">
    <property type="entry name" value="ATPase domain of HSP90 chaperone/DNA topoisomerase II/histidine kinase"/>
    <property type="match status" value="1"/>
</dbReference>
<evidence type="ECO:0000256" key="6">
    <source>
        <dbReference type="ARBA" id="ARBA00023136"/>
    </source>
</evidence>
<keyword evidence="7" id="KW-0812">Transmembrane</keyword>
<protein>
    <submittedName>
        <fullName evidence="9">Sensor histidine kinase</fullName>
        <ecNumber evidence="9">2.7.13.3</ecNumber>
    </submittedName>
</protein>
<dbReference type="PROSITE" id="PS50885">
    <property type="entry name" value="HAMP"/>
    <property type="match status" value="1"/>
</dbReference>
<dbReference type="Pfam" id="PF06580">
    <property type="entry name" value="His_kinase"/>
    <property type="match status" value="1"/>
</dbReference>
<keyword evidence="3" id="KW-0597">Phosphoprotein</keyword>
<sequence>MGQALRRLLPQKIKYRFFFSFVIVILIPFFLLQLYYFSRTERLIVDKIKEQNGQQLSIMKADFNSMTNIAFLQWIELERNRELIEALQPTDSPKREDGAAGKERRGEVLKEQVDHVRNRFLPQSRYLYYSVADRSEQLYGSYETSGTSYGSWSLSVADEMDHLGENYRWIDEDPNYLPSGVTGSRKLLTLIGAVRENGARLGTIRISFDYEAWLKDAAKNFPVLQMYHLFDANGKELARTERIGADRPDISGKFDPSAGSPAFWYDESDTMLYGSTFLLPQRWQIVGAFPLSFYFGDLKQLELQFFLTFLVLMVVFVMLTFVISSSVTRPLKLLKNKMEGMVRADMKTFLPEQPYDGELSALSRSFNRMVTDMNLMVERLKREERQREAARFQMLLSQMDPHFLLNTLNTLKWHAIDKEDEKAADICKQLGKLLETSLNVEADLIHLKEEIELVQAYVRIQNFRYDDRFVVRFDYEDELLYALVPKLSLQPLVENSIVHGFPRLEEQGVITVRVYREAGNVVMEVEDNGQGIVEAEKWKQKRIRKGIGLTNVRERLQLLFKRDTELLLIEREQGTLTRATFPLLLAVPYRQKEDS</sequence>
<feature type="transmembrane region" description="Helical" evidence="7">
    <location>
        <begin position="305"/>
        <end position="328"/>
    </location>
</feature>
<dbReference type="InterPro" id="IPR036890">
    <property type="entry name" value="HATPase_C_sf"/>
</dbReference>
<keyword evidence="2" id="KW-1003">Cell membrane</keyword>
<name>A0ABV5W3G8_9BACL</name>
<dbReference type="PANTHER" id="PTHR34220">
    <property type="entry name" value="SENSOR HISTIDINE KINASE YPDA"/>
    <property type="match status" value="1"/>
</dbReference>
<evidence type="ECO:0000256" key="2">
    <source>
        <dbReference type="ARBA" id="ARBA00022475"/>
    </source>
</evidence>
<evidence type="ECO:0000256" key="5">
    <source>
        <dbReference type="ARBA" id="ARBA00022777"/>
    </source>
</evidence>
<keyword evidence="4 9" id="KW-0808">Transferase</keyword>
<dbReference type="InterPro" id="IPR003594">
    <property type="entry name" value="HATPase_dom"/>
</dbReference>
<evidence type="ECO:0000256" key="3">
    <source>
        <dbReference type="ARBA" id="ARBA00022553"/>
    </source>
</evidence>
<dbReference type="RefSeq" id="WP_344907515.1">
    <property type="nucleotide sequence ID" value="NZ_BAAAYO010000006.1"/>
</dbReference>
<dbReference type="Proteomes" id="UP001589619">
    <property type="component" value="Unassembled WGS sequence"/>
</dbReference>
<evidence type="ECO:0000256" key="7">
    <source>
        <dbReference type="SAM" id="Phobius"/>
    </source>
</evidence>
<dbReference type="InterPro" id="IPR050640">
    <property type="entry name" value="Bact_2-comp_sensor_kinase"/>
</dbReference>
<dbReference type="EC" id="2.7.13.3" evidence="9"/>
<comment type="caution">
    <text evidence="9">The sequence shown here is derived from an EMBL/GenBank/DDBJ whole genome shotgun (WGS) entry which is preliminary data.</text>
</comment>
<keyword evidence="5 9" id="KW-0418">Kinase</keyword>
<keyword evidence="7" id="KW-1133">Transmembrane helix</keyword>
<reference evidence="9 10" key="1">
    <citation type="submission" date="2024-09" db="EMBL/GenBank/DDBJ databases">
        <authorList>
            <person name="Sun Q."/>
            <person name="Mori K."/>
        </authorList>
    </citation>
    <scope>NUCLEOTIDE SEQUENCE [LARGE SCALE GENOMIC DNA]</scope>
    <source>
        <strain evidence="9 10">JCM 12520</strain>
    </source>
</reference>
<keyword evidence="6 7" id="KW-0472">Membrane</keyword>
<accession>A0ABV5W3G8</accession>
<comment type="subcellular location">
    <subcellularLocation>
        <location evidence="1">Cell membrane</location>
        <topology evidence="1">Multi-pass membrane protein</topology>
    </subcellularLocation>
</comment>
<evidence type="ECO:0000313" key="10">
    <source>
        <dbReference type="Proteomes" id="UP001589619"/>
    </source>
</evidence>
<dbReference type="SUPFAM" id="SSF158472">
    <property type="entry name" value="HAMP domain-like"/>
    <property type="match status" value="1"/>
</dbReference>
<evidence type="ECO:0000259" key="8">
    <source>
        <dbReference type="PROSITE" id="PS50885"/>
    </source>
</evidence>
<organism evidence="9 10">
    <name type="scientific">Paenibacillus hodogayensis</name>
    <dbReference type="NCBI Taxonomy" id="279208"/>
    <lineage>
        <taxon>Bacteria</taxon>
        <taxon>Bacillati</taxon>
        <taxon>Bacillota</taxon>
        <taxon>Bacilli</taxon>
        <taxon>Bacillales</taxon>
        <taxon>Paenibacillaceae</taxon>
        <taxon>Paenibacillus</taxon>
    </lineage>
</organism>
<dbReference type="Gene3D" id="3.30.565.10">
    <property type="entry name" value="Histidine kinase-like ATPase, C-terminal domain"/>
    <property type="match status" value="1"/>
</dbReference>
<evidence type="ECO:0000256" key="4">
    <source>
        <dbReference type="ARBA" id="ARBA00022679"/>
    </source>
</evidence>
<dbReference type="SMART" id="SM00304">
    <property type="entry name" value="HAMP"/>
    <property type="match status" value="1"/>
</dbReference>
<feature type="transmembrane region" description="Helical" evidence="7">
    <location>
        <begin position="15"/>
        <end position="37"/>
    </location>
</feature>
<feature type="domain" description="HAMP" evidence="8">
    <location>
        <begin position="325"/>
        <end position="378"/>
    </location>
</feature>
<dbReference type="PANTHER" id="PTHR34220:SF7">
    <property type="entry name" value="SENSOR HISTIDINE KINASE YPDA"/>
    <property type="match status" value="1"/>
</dbReference>
<proteinExistence type="predicted"/>
<dbReference type="Pfam" id="PF02518">
    <property type="entry name" value="HATPase_c"/>
    <property type="match status" value="1"/>
</dbReference>
<evidence type="ECO:0000313" key="9">
    <source>
        <dbReference type="EMBL" id="MFB9755101.1"/>
    </source>
</evidence>